<gene>
    <name evidence="5" type="ORF">U9M48_005814</name>
</gene>
<dbReference type="InterPro" id="IPR013083">
    <property type="entry name" value="Znf_RING/FYVE/PHD"/>
</dbReference>
<dbReference type="PROSITE" id="PS50089">
    <property type="entry name" value="ZF_RING_2"/>
    <property type="match status" value="1"/>
</dbReference>
<dbReference type="Gene3D" id="3.30.40.10">
    <property type="entry name" value="Zinc/RING finger domain, C3HC4 (zinc finger)"/>
    <property type="match status" value="1"/>
</dbReference>
<dbReference type="InterPro" id="IPR001841">
    <property type="entry name" value="Znf_RING"/>
</dbReference>
<dbReference type="GO" id="GO:0008270">
    <property type="term" value="F:zinc ion binding"/>
    <property type="evidence" value="ECO:0007669"/>
    <property type="project" value="UniProtKB-KW"/>
</dbReference>
<dbReference type="AlphaFoldDB" id="A0AAQ3PWH7"/>
<evidence type="ECO:0000256" key="3">
    <source>
        <dbReference type="SAM" id="MobiDB-lite"/>
    </source>
</evidence>
<dbReference type="PANTHER" id="PTHR16047:SF10">
    <property type="entry name" value="TRANSDUCIN_WD40 REPEAT-LIKE SUPERFAMILY PROTEIN"/>
    <property type="match status" value="1"/>
</dbReference>
<dbReference type="GO" id="GO:0005634">
    <property type="term" value="C:nucleus"/>
    <property type="evidence" value="ECO:0007669"/>
    <property type="project" value="InterPro"/>
</dbReference>
<evidence type="ECO:0000313" key="6">
    <source>
        <dbReference type="Proteomes" id="UP001341281"/>
    </source>
</evidence>
<keyword evidence="1" id="KW-0862">Zinc</keyword>
<keyword evidence="1" id="KW-0863">Zinc-finger</keyword>
<evidence type="ECO:0000313" key="5">
    <source>
        <dbReference type="EMBL" id="WVZ55108.1"/>
    </source>
</evidence>
<feature type="coiled-coil region" evidence="2">
    <location>
        <begin position="162"/>
        <end position="207"/>
    </location>
</feature>
<feature type="region of interest" description="Disordered" evidence="3">
    <location>
        <begin position="1"/>
        <end position="80"/>
    </location>
</feature>
<dbReference type="InterPro" id="IPR037381">
    <property type="entry name" value="RFWD3"/>
</dbReference>
<dbReference type="GO" id="GO:0036297">
    <property type="term" value="P:interstrand cross-link repair"/>
    <property type="evidence" value="ECO:0007669"/>
    <property type="project" value="InterPro"/>
</dbReference>
<proteinExistence type="predicted"/>
<keyword evidence="1" id="KW-0479">Metal-binding</keyword>
<keyword evidence="6" id="KW-1185">Reference proteome</keyword>
<organism evidence="5 6">
    <name type="scientific">Paspalum notatum var. saurae</name>
    <dbReference type="NCBI Taxonomy" id="547442"/>
    <lineage>
        <taxon>Eukaryota</taxon>
        <taxon>Viridiplantae</taxon>
        <taxon>Streptophyta</taxon>
        <taxon>Embryophyta</taxon>
        <taxon>Tracheophyta</taxon>
        <taxon>Spermatophyta</taxon>
        <taxon>Magnoliopsida</taxon>
        <taxon>Liliopsida</taxon>
        <taxon>Poales</taxon>
        <taxon>Poaceae</taxon>
        <taxon>PACMAD clade</taxon>
        <taxon>Panicoideae</taxon>
        <taxon>Andropogonodae</taxon>
        <taxon>Paspaleae</taxon>
        <taxon>Paspalinae</taxon>
        <taxon>Paspalum</taxon>
    </lineage>
</organism>
<evidence type="ECO:0000256" key="2">
    <source>
        <dbReference type="SAM" id="Coils"/>
    </source>
</evidence>
<dbReference type="PANTHER" id="PTHR16047">
    <property type="entry name" value="RFWD3 PROTEIN"/>
    <property type="match status" value="1"/>
</dbReference>
<feature type="compositionally biased region" description="Basic and acidic residues" evidence="3">
    <location>
        <begin position="34"/>
        <end position="47"/>
    </location>
</feature>
<dbReference type="EMBL" id="CP144746">
    <property type="protein sequence ID" value="WVZ55108.1"/>
    <property type="molecule type" value="Genomic_DNA"/>
</dbReference>
<sequence length="219" mass="24201">MPSPYRAGLHPVDFFEIDLDSDQKYQEEEDDDQGSEKQEGDDTQGSREDDEEEVDGPEREDSAVRDSGPSAPAPARVSEVAAAGGWSKRATAPICPACMEPWTSQGAHRICCIPCGHVYGRSCLERCLTLFGSHSAMCRQCAKGFKHEDIINLDAPQLVTPHSELEKEISYLREENDLLEKKVNEFFEELRNNIKRIEEMNKAASGQASGSGGVKIITP</sequence>
<evidence type="ECO:0000259" key="4">
    <source>
        <dbReference type="PROSITE" id="PS50089"/>
    </source>
</evidence>
<dbReference type="GO" id="GO:0016567">
    <property type="term" value="P:protein ubiquitination"/>
    <property type="evidence" value="ECO:0007669"/>
    <property type="project" value="InterPro"/>
</dbReference>
<reference evidence="5 6" key="1">
    <citation type="submission" date="2024-02" db="EMBL/GenBank/DDBJ databases">
        <title>High-quality chromosome-scale genome assembly of Pensacola bahiagrass (Paspalum notatum Flugge var. saurae).</title>
        <authorList>
            <person name="Vega J.M."/>
            <person name="Podio M."/>
            <person name="Orjuela J."/>
            <person name="Siena L.A."/>
            <person name="Pessino S.C."/>
            <person name="Combes M.C."/>
            <person name="Mariac C."/>
            <person name="Albertini E."/>
            <person name="Pupilli F."/>
            <person name="Ortiz J.P.A."/>
            <person name="Leblanc O."/>
        </authorList>
    </citation>
    <scope>NUCLEOTIDE SEQUENCE [LARGE SCALE GENOMIC DNA]</scope>
    <source>
        <strain evidence="5">R1</strain>
        <tissue evidence="5">Leaf</tissue>
    </source>
</reference>
<keyword evidence="2" id="KW-0175">Coiled coil</keyword>
<feature type="domain" description="RING-type" evidence="4">
    <location>
        <begin position="95"/>
        <end position="141"/>
    </location>
</feature>
<dbReference type="GO" id="GO:0004842">
    <property type="term" value="F:ubiquitin-protein transferase activity"/>
    <property type="evidence" value="ECO:0007669"/>
    <property type="project" value="InterPro"/>
</dbReference>
<name>A0AAQ3PWH7_PASNO</name>
<accession>A0AAQ3PWH7</accession>
<protein>
    <recommendedName>
        <fullName evidence="4">RING-type domain-containing protein</fullName>
    </recommendedName>
</protein>
<evidence type="ECO:0000256" key="1">
    <source>
        <dbReference type="PROSITE-ProRule" id="PRU00175"/>
    </source>
</evidence>
<dbReference type="Proteomes" id="UP001341281">
    <property type="component" value="Chromosome 02"/>
</dbReference>
<dbReference type="SUPFAM" id="SSF57850">
    <property type="entry name" value="RING/U-box"/>
    <property type="match status" value="1"/>
</dbReference>